<evidence type="ECO:0000256" key="3">
    <source>
        <dbReference type="ARBA" id="ARBA00022448"/>
    </source>
</evidence>
<feature type="transmembrane region" description="Helical" evidence="8">
    <location>
        <begin position="116"/>
        <end position="137"/>
    </location>
</feature>
<dbReference type="RefSeq" id="WP_277105122.1">
    <property type="nucleotide sequence ID" value="NZ_BAAAJS010000044.1"/>
</dbReference>
<dbReference type="NCBIfam" id="TIGR00711">
    <property type="entry name" value="efflux_EmrB"/>
    <property type="match status" value="1"/>
</dbReference>
<evidence type="ECO:0000256" key="8">
    <source>
        <dbReference type="SAM" id="Phobius"/>
    </source>
</evidence>
<evidence type="ECO:0000256" key="6">
    <source>
        <dbReference type="ARBA" id="ARBA00022989"/>
    </source>
</evidence>
<feature type="transmembrane region" description="Helical" evidence="8">
    <location>
        <begin position="87"/>
        <end position="110"/>
    </location>
</feature>
<evidence type="ECO:0000256" key="1">
    <source>
        <dbReference type="ARBA" id="ARBA00004651"/>
    </source>
</evidence>
<protein>
    <submittedName>
        <fullName evidence="10">DHA2 family lincomycin resistance protein-like MFS transporter</fullName>
    </submittedName>
</protein>
<feature type="transmembrane region" description="Helical" evidence="8">
    <location>
        <begin position="21"/>
        <end position="47"/>
    </location>
</feature>
<evidence type="ECO:0000256" key="4">
    <source>
        <dbReference type="ARBA" id="ARBA00022475"/>
    </source>
</evidence>
<gene>
    <name evidence="10" type="ORF">J2S37_000348</name>
</gene>
<dbReference type="PANTHER" id="PTHR42718">
    <property type="entry name" value="MAJOR FACILITATOR SUPERFAMILY MULTIDRUG TRANSPORTER MFSC"/>
    <property type="match status" value="1"/>
</dbReference>
<dbReference type="PRINTS" id="PR01036">
    <property type="entry name" value="TCRTETB"/>
</dbReference>
<evidence type="ECO:0000256" key="2">
    <source>
        <dbReference type="ARBA" id="ARBA00008537"/>
    </source>
</evidence>
<evidence type="ECO:0000313" key="11">
    <source>
        <dbReference type="Proteomes" id="UP001183619"/>
    </source>
</evidence>
<keyword evidence="7 8" id="KW-0472">Membrane</keyword>
<dbReference type="PROSITE" id="PS50850">
    <property type="entry name" value="MFS"/>
    <property type="match status" value="1"/>
</dbReference>
<feature type="transmembrane region" description="Helical" evidence="8">
    <location>
        <begin position="447"/>
        <end position="467"/>
    </location>
</feature>
<feature type="transmembrane region" description="Helical" evidence="8">
    <location>
        <begin position="206"/>
        <end position="225"/>
    </location>
</feature>
<feature type="transmembrane region" description="Helical" evidence="8">
    <location>
        <begin position="414"/>
        <end position="435"/>
    </location>
</feature>
<dbReference type="EMBL" id="JAVDYF010000001">
    <property type="protein sequence ID" value="MDR7353810.1"/>
    <property type="molecule type" value="Genomic_DNA"/>
</dbReference>
<keyword evidence="5 8" id="KW-0812">Transmembrane</keyword>
<sequence length="480" mass="50923">MEEHAQHSPPPAQFGRKEKQLLAVLVLTTTVMILNETVLAVALPAIMVDFAITESVAQWLTTGFMLTMASVIPMTGWVIERFSTRRVFFAAISLFFLGTVIAASAPIFAFLLAGRIIQATGTALVFPLLMTTVARVVPINQRGHIMGIVTVVIAVAPALGPTTSGVILRYASWHWVFLFMVPFVLLSAVAGFVLVRDFGPGRASSLDFYSIPLAAGGFGGLVYGLSTIGTVLSTVILGVALACIVAFVHRQRRLVDAGNPLLDLRTFENPTFRNALIIMALLLGMFLGSVTIIPIYLQKGLLVGTVVSGLVVMPGSLIQGLTGPKIGAIFDKVGLKPLLIPGVLLVTIATIGMYLTTANTDSLARYSFLEQPLAVSLVALCFILNALGLGLSMTPLMTTSLSVLPKNLYSHGSATIATLQQLAGAIGTAVLILALSRSAHTPTGASYSYLVAILIAVIVIFFALRMLPHIPTQPAPKHPQ</sequence>
<feature type="transmembrane region" description="Helical" evidence="8">
    <location>
        <begin position="374"/>
        <end position="393"/>
    </location>
</feature>
<evidence type="ECO:0000256" key="7">
    <source>
        <dbReference type="ARBA" id="ARBA00023136"/>
    </source>
</evidence>
<reference evidence="10 11" key="1">
    <citation type="submission" date="2023-07" db="EMBL/GenBank/DDBJ databases">
        <title>Sequencing the genomes of 1000 actinobacteria strains.</title>
        <authorList>
            <person name="Klenk H.-P."/>
        </authorList>
    </citation>
    <scope>NUCLEOTIDE SEQUENCE [LARGE SCALE GENOMIC DNA]</scope>
    <source>
        <strain evidence="10 11">DSM 44508</strain>
    </source>
</reference>
<dbReference type="InterPro" id="IPR036259">
    <property type="entry name" value="MFS_trans_sf"/>
</dbReference>
<dbReference type="PANTHER" id="PTHR42718:SF9">
    <property type="entry name" value="MAJOR FACILITATOR SUPERFAMILY MULTIDRUG TRANSPORTER MFSC"/>
    <property type="match status" value="1"/>
</dbReference>
<evidence type="ECO:0000313" key="10">
    <source>
        <dbReference type="EMBL" id="MDR7353810.1"/>
    </source>
</evidence>
<dbReference type="InterPro" id="IPR004638">
    <property type="entry name" value="EmrB-like"/>
</dbReference>
<dbReference type="Gene3D" id="1.20.1720.10">
    <property type="entry name" value="Multidrug resistance protein D"/>
    <property type="match status" value="1"/>
</dbReference>
<dbReference type="Pfam" id="PF07690">
    <property type="entry name" value="MFS_1"/>
    <property type="match status" value="1"/>
</dbReference>
<dbReference type="Proteomes" id="UP001183619">
    <property type="component" value="Unassembled WGS sequence"/>
</dbReference>
<keyword evidence="3" id="KW-0813">Transport</keyword>
<feature type="transmembrane region" description="Helical" evidence="8">
    <location>
        <begin position="59"/>
        <end position="80"/>
    </location>
</feature>
<dbReference type="SUPFAM" id="SSF103473">
    <property type="entry name" value="MFS general substrate transporter"/>
    <property type="match status" value="1"/>
</dbReference>
<proteinExistence type="inferred from homology"/>
<feature type="transmembrane region" description="Helical" evidence="8">
    <location>
        <begin position="231"/>
        <end position="248"/>
    </location>
</feature>
<name>A0ABU2B5B6_9CORY</name>
<organism evidence="10 11">
    <name type="scientific">Corynebacterium felinum</name>
    <dbReference type="NCBI Taxonomy" id="131318"/>
    <lineage>
        <taxon>Bacteria</taxon>
        <taxon>Bacillati</taxon>
        <taxon>Actinomycetota</taxon>
        <taxon>Actinomycetes</taxon>
        <taxon>Mycobacteriales</taxon>
        <taxon>Corynebacteriaceae</taxon>
        <taxon>Corynebacterium</taxon>
    </lineage>
</organism>
<evidence type="ECO:0000256" key="5">
    <source>
        <dbReference type="ARBA" id="ARBA00022692"/>
    </source>
</evidence>
<dbReference type="InterPro" id="IPR011701">
    <property type="entry name" value="MFS"/>
</dbReference>
<comment type="caution">
    <text evidence="10">The sequence shown here is derived from an EMBL/GenBank/DDBJ whole genome shotgun (WGS) entry which is preliminary data.</text>
</comment>
<keyword evidence="6 8" id="KW-1133">Transmembrane helix</keyword>
<dbReference type="InterPro" id="IPR020846">
    <property type="entry name" value="MFS_dom"/>
</dbReference>
<evidence type="ECO:0000259" key="9">
    <source>
        <dbReference type="PROSITE" id="PS50850"/>
    </source>
</evidence>
<feature type="transmembrane region" description="Helical" evidence="8">
    <location>
        <begin position="275"/>
        <end position="296"/>
    </location>
</feature>
<comment type="similarity">
    <text evidence="2">Belongs to the major facilitator superfamily. EmrB family.</text>
</comment>
<feature type="domain" description="Major facilitator superfamily (MFS) profile" evidence="9">
    <location>
        <begin position="21"/>
        <end position="471"/>
    </location>
</feature>
<comment type="subcellular location">
    <subcellularLocation>
        <location evidence="1">Cell membrane</location>
        <topology evidence="1">Multi-pass membrane protein</topology>
    </subcellularLocation>
</comment>
<keyword evidence="11" id="KW-1185">Reference proteome</keyword>
<accession>A0ABU2B5B6</accession>
<feature type="transmembrane region" description="Helical" evidence="8">
    <location>
        <begin position="173"/>
        <end position="194"/>
    </location>
</feature>
<keyword evidence="4" id="KW-1003">Cell membrane</keyword>
<dbReference type="Gene3D" id="1.20.1250.20">
    <property type="entry name" value="MFS general substrate transporter like domains"/>
    <property type="match status" value="1"/>
</dbReference>
<feature type="transmembrane region" description="Helical" evidence="8">
    <location>
        <begin position="333"/>
        <end position="354"/>
    </location>
</feature>
<feature type="transmembrane region" description="Helical" evidence="8">
    <location>
        <begin position="144"/>
        <end position="167"/>
    </location>
</feature>